<gene>
    <name evidence="1" type="ORF">V1517DRAFT_337337</name>
</gene>
<evidence type="ECO:0000313" key="2">
    <source>
        <dbReference type="Proteomes" id="UP001489719"/>
    </source>
</evidence>
<dbReference type="Proteomes" id="UP001489719">
    <property type="component" value="Unassembled WGS sequence"/>
</dbReference>
<accession>A0ACC3TSL5</accession>
<reference evidence="2" key="1">
    <citation type="journal article" date="2024" name="Front. Bioeng. Biotechnol.">
        <title>Genome-scale model development and genomic sequencing of the oleaginous clade Lipomyces.</title>
        <authorList>
            <person name="Czajka J.J."/>
            <person name="Han Y."/>
            <person name="Kim J."/>
            <person name="Mondo S.J."/>
            <person name="Hofstad B.A."/>
            <person name="Robles A."/>
            <person name="Haridas S."/>
            <person name="Riley R."/>
            <person name="LaButti K."/>
            <person name="Pangilinan J."/>
            <person name="Andreopoulos W."/>
            <person name="Lipzen A."/>
            <person name="Yan J."/>
            <person name="Wang M."/>
            <person name="Ng V."/>
            <person name="Grigoriev I.V."/>
            <person name="Spatafora J.W."/>
            <person name="Magnuson J.K."/>
            <person name="Baker S.E."/>
            <person name="Pomraning K.R."/>
        </authorList>
    </citation>
    <scope>NUCLEOTIDE SEQUENCE [LARGE SCALE GENOMIC DNA]</scope>
    <source>
        <strain evidence="2">CBS 10300</strain>
    </source>
</reference>
<keyword evidence="2" id="KW-1185">Reference proteome</keyword>
<sequence>MSVTYSEDLSIYNKAFTLLKETTLEQRLDVQLPYDKFLQLDQALSEFKSAEGISEDQR</sequence>
<organism evidence="1 2">
    <name type="scientific">Lipomyces orientalis</name>
    <dbReference type="NCBI Taxonomy" id="1233043"/>
    <lineage>
        <taxon>Eukaryota</taxon>
        <taxon>Fungi</taxon>
        <taxon>Dikarya</taxon>
        <taxon>Ascomycota</taxon>
        <taxon>Saccharomycotina</taxon>
        <taxon>Lipomycetes</taxon>
        <taxon>Lipomycetales</taxon>
        <taxon>Lipomycetaceae</taxon>
        <taxon>Lipomyces</taxon>
    </lineage>
</organism>
<proteinExistence type="predicted"/>
<comment type="caution">
    <text evidence="1">The sequence shown here is derived from an EMBL/GenBank/DDBJ whole genome shotgun (WGS) entry which is preliminary data.</text>
</comment>
<protein>
    <submittedName>
        <fullName evidence="1">Uncharacterized protein</fullName>
    </submittedName>
</protein>
<evidence type="ECO:0000313" key="1">
    <source>
        <dbReference type="EMBL" id="KAK9323986.1"/>
    </source>
</evidence>
<name>A0ACC3TSL5_9ASCO</name>
<dbReference type="EMBL" id="MU970055">
    <property type="protein sequence ID" value="KAK9323986.1"/>
    <property type="molecule type" value="Genomic_DNA"/>
</dbReference>